<protein>
    <submittedName>
        <fullName evidence="1">Uncharacterized protein</fullName>
    </submittedName>
</protein>
<evidence type="ECO:0000313" key="2">
    <source>
        <dbReference type="Proteomes" id="UP001234297"/>
    </source>
</evidence>
<organism evidence="1 2">
    <name type="scientific">Persea americana</name>
    <name type="common">Avocado</name>
    <dbReference type="NCBI Taxonomy" id="3435"/>
    <lineage>
        <taxon>Eukaryota</taxon>
        <taxon>Viridiplantae</taxon>
        <taxon>Streptophyta</taxon>
        <taxon>Embryophyta</taxon>
        <taxon>Tracheophyta</taxon>
        <taxon>Spermatophyta</taxon>
        <taxon>Magnoliopsida</taxon>
        <taxon>Magnoliidae</taxon>
        <taxon>Laurales</taxon>
        <taxon>Lauraceae</taxon>
        <taxon>Persea</taxon>
    </lineage>
</organism>
<name>A0ACC2K993_PERAE</name>
<accession>A0ACC2K993</accession>
<evidence type="ECO:0000313" key="1">
    <source>
        <dbReference type="EMBL" id="KAJ8617725.1"/>
    </source>
</evidence>
<reference evidence="1 2" key="1">
    <citation type="journal article" date="2022" name="Hortic Res">
        <title>A haplotype resolved chromosomal level avocado genome allows analysis of novel avocado genes.</title>
        <authorList>
            <person name="Nath O."/>
            <person name="Fletcher S.J."/>
            <person name="Hayward A."/>
            <person name="Shaw L.M."/>
            <person name="Masouleh A.K."/>
            <person name="Furtado A."/>
            <person name="Henry R.J."/>
            <person name="Mitter N."/>
        </authorList>
    </citation>
    <scope>NUCLEOTIDE SEQUENCE [LARGE SCALE GENOMIC DNA]</scope>
    <source>
        <strain evidence="2">cv. Hass</strain>
    </source>
</reference>
<proteinExistence type="predicted"/>
<dbReference type="EMBL" id="CM056812">
    <property type="protein sequence ID" value="KAJ8617725.1"/>
    <property type="molecule type" value="Genomic_DNA"/>
</dbReference>
<dbReference type="Proteomes" id="UP001234297">
    <property type="component" value="Chromosome 4"/>
</dbReference>
<gene>
    <name evidence="1" type="ORF">MRB53_013911</name>
</gene>
<sequence>MKLTPPFGASDKNFSVYSTRKRKSDFLEKQCYNKPKSDGISEPFRGSQRDNSAYLLPRESNSQHNARTFSGRNVCGSALGMVSNQNLHFMDSSNEGSQLDNCQLYDLNNNISLSLQTSDGNNQGAVVGNLNNTLGNAQFLSFLRNGSSPSPLLKSPVPEIPLLPVMQLQAQDMVIRNDHNIQSYSCAHNAPVEKDHTHFSLKSHTSFSLKSGLIFEQRSHFLSGNSSQKLFSSPSDSLKSSQVLQYSMLKNQESGHYGNELRRSSIQDFRQVGSASEFKQNGQKSNDEGARDVSIAGIGSSQTSASSAGKEAYEYSPYPTSKVISASPDTFLGFNVNGKAEDQFCSVTSKMVMPEKPASCEKICLGNKKFSSEGQGSMNSVIKNTKRPYELNMENVDQYFEKKIPPDGNDCETKKLLQHDDDPSCSPNYDGKGAVHNEKVAPKIIKLWDGLLQLNASTTVSAVAFFKSGEKALQVNWSKLVEVKGKVKLEAFEKYIQELPRSRNRALMVVSLCWKVGSSKKGLTAMKEVAKGYSEGDKVGFAQPAPGIDIYICPRSDTIITILAKYGFFKGMAAVEDNKDSLIGCVVWRKNRTSSNSVSKSSEKMKFLMSEQQMDSASDSTISRPVEISSPLPNATEPEENGAVPLKTQSAGNSTPLVSDMRSPSVGESMSTQITDSQAGNNPDKVDDFHVIDVSPKLMTTPDNAPFASVALPTASKPYSKSLLQPLRSSLKSEIPSINVAEPKKIDPHMELLEPHQQRSASPVDDDLPEFDFSTACGLSQGPVSKLPLPSNKRLFLDAPEPNMQFGVEGIRNIGGATPQALTILRSMEAISGRQTSHATTLGGLPTDAHHGIPLPRKQAESSSQVSGLSIAREMPAPFGSGNPTTVKPENEVAAIQGTDSRIPHKNVWDDDDDMPEWCPPDLEQRIQPLAVETIGLSNLSHVPKPASENVPPVPPLPSNSMSLHPSLSQGFPRLNFGLVGQHPGIAAVMPQKTRPIAGFAQSGPSYPPRFNPNKPLRPQHPLFDVKLPIKPVDWRSRKH</sequence>
<keyword evidence="2" id="KW-1185">Reference proteome</keyword>
<comment type="caution">
    <text evidence="1">The sequence shown here is derived from an EMBL/GenBank/DDBJ whole genome shotgun (WGS) entry which is preliminary data.</text>
</comment>